<dbReference type="EMBL" id="CAJVPK010000190">
    <property type="protein sequence ID" value="CAG8470579.1"/>
    <property type="molecule type" value="Genomic_DNA"/>
</dbReference>
<keyword evidence="2" id="KW-0472">Membrane</keyword>
<evidence type="ECO:0000313" key="3">
    <source>
        <dbReference type="EMBL" id="CAG8470579.1"/>
    </source>
</evidence>
<dbReference type="AlphaFoldDB" id="A0A9N8VY95"/>
<comment type="caution">
    <text evidence="3">The sequence shown here is derived from an EMBL/GenBank/DDBJ whole genome shotgun (WGS) entry which is preliminary data.</text>
</comment>
<reference evidence="3" key="1">
    <citation type="submission" date="2021-06" db="EMBL/GenBank/DDBJ databases">
        <authorList>
            <person name="Kallberg Y."/>
            <person name="Tangrot J."/>
            <person name="Rosling A."/>
        </authorList>
    </citation>
    <scope>NUCLEOTIDE SEQUENCE</scope>
    <source>
        <strain evidence="3">AZ414A</strain>
    </source>
</reference>
<proteinExistence type="predicted"/>
<keyword evidence="4" id="KW-1185">Reference proteome</keyword>
<protein>
    <submittedName>
        <fullName evidence="3">8855_t:CDS:1</fullName>
    </submittedName>
</protein>
<evidence type="ECO:0000256" key="1">
    <source>
        <dbReference type="SAM" id="MobiDB-lite"/>
    </source>
</evidence>
<feature type="compositionally biased region" description="Low complexity" evidence="1">
    <location>
        <begin position="430"/>
        <end position="444"/>
    </location>
</feature>
<feature type="region of interest" description="Disordered" evidence="1">
    <location>
        <begin position="491"/>
        <end position="517"/>
    </location>
</feature>
<keyword evidence="2" id="KW-1133">Transmembrane helix</keyword>
<feature type="region of interest" description="Disordered" evidence="1">
    <location>
        <begin position="252"/>
        <end position="295"/>
    </location>
</feature>
<feature type="compositionally biased region" description="Basic and acidic residues" evidence="1">
    <location>
        <begin position="494"/>
        <end position="508"/>
    </location>
</feature>
<dbReference type="Proteomes" id="UP000789706">
    <property type="component" value="Unassembled WGS sequence"/>
</dbReference>
<feature type="transmembrane region" description="Helical" evidence="2">
    <location>
        <begin position="168"/>
        <end position="188"/>
    </location>
</feature>
<evidence type="ECO:0000256" key="2">
    <source>
        <dbReference type="SAM" id="Phobius"/>
    </source>
</evidence>
<dbReference type="OrthoDB" id="2384193at2759"/>
<gene>
    <name evidence="3" type="ORF">DEBURN_LOCUS3140</name>
</gene>
<feature type="compositionally biased region" description="Basic residues" evidence="1">
    <location>
        <begin position="257"/>
        <end position="266"/>
    </location>
</feature>
<organism evidence="3 4">
    <name type="scientific">Diversispora eburnea</name>
    <dbReference type="NCBI Taxonomy" id="1213867"/>
    <lineage>
        <taxon>Eukaryota</taxon>
        <taxon>Fungi</taxon>
        <taxon>Fungi incertae sedis</taxon>
        <taxon>Mucoromycota</taxon>
        <taxon>Glomeromycotina</taxon>
        <taxon>Glomeromycetes</taxon>
        <taxon>Diversisporales</taxon>
        <taxon>Diversisporaceae</taxon>
        <taxon>Diversispora</taxon>
    </lineage>
</organism>
<name>A0A9N8VY95_9GLOM</name>
<feature type="compositionally biased region" description="Polar residues" evidence="1">
    <location>
        <begin position="410"/>
        <end position="424"/>
    </location>
</feature>
<feature type="compositionally biased region" description="Basic residues" evidence="1">
    <location>
        <begin position="273"/>
        <end position="295"/>
    </location>
</feature>
<keyword evidence="2" id="KW-0812">Transmembrane</keyword>
<accession>A0A9N8VY95</accession>
<feature type="transmembrane region" description="Helical" evidence="2">
    <location>
        <begin position="27"/>
        <end position="49"/>
    </location>
</feature>
<feature type="region of interest" description="Disordered" evidence="1">
    <location>
        <begin position="410"/>
        <end position="457"/>
    </location>
</feature>
<evidence type="ECO:0000313" key="4">
    <source>
        <dbReference type="Proteomes" id="UP000789706"/>
    </source>
</evidence>
<sequence length="517" mass="58688">MIIRVYRPSYISSFSPFVFARLDPRSLFTYSLIFSLFTQLCHDILIYYLKYQEGYVYAKDPTRHVNETLPKTFYYDIININYEDDAVIENPKSNWNKQDLDYSEVAYYLNAVSMGFMFYGNSCTSDVILVLCLLSIRTQFGITTLITSPTRSIILTQNCDQLKIFQDFNLWLICSLFIWNVASLLLSIDTIFMQPNVYPDFNVGSVNTGVVTLQRSISSPYNVTKPKTFNYDIDNLHELKFDCSSSSCSDDTSSRNSHTKSFHSKHSITSTSHLRHSSLKKKGLNKLKSHRTSHGKIAKNNIGKRKNKEMKTLPTNEISSSSLPISMTLIGNNAIEEILEQQIMVETRQDVIIEPAYMHAYINPHIPSPRYERTPISGGSRTDSIATDLLLAPLPSPYSEFAVTSTRRIGKRNSFNKQQSSLKGNGTPDINRNSISSYENNNISLKSTPTDDNFNDKNEQIITTDNLRRAIGSGLRNSVVSSYYGDASGISEDEIIRSGSNEKRIERRSSRKKQTMG</sequence>